<name>E6PTU6_9ZZZZ</name>
<protein>
    <submittedName>
        <fullName evidence="1">Uncharacterized protein</fullName>
    </submittedName>
</protein>
<organism evidence="1">
    <name type="scientific">mine drainage metagenome</name>
    <dbReference type="NCBI Taxonomy" id="410659"/>
    <lineage>
        <taxon>unclassified sequences</taxon>
        <taxon>metagenomes</taxon>
        <taxon>ecological metagenomes</taxon>
    </lineage>
</organism>
<reference evidence="1" key="1">
    <citation type="submission" date="2009-10" db="EMBL/GenBank/DDBJ databases">
        <title>Diversity of trophic interactions inside an arsenic-rich microbial ecosystem.</title>
        <authorList>
            <person name="Bertin P.N."/>
            <person name="Heinrich-Salmeron A."/>
            <person name="Pelletier E."/>
            <person name="Goulhen-Chollet F."/>
            <person name="Arsene-Ploetze F."/>
            <person name="Gallien S."/>
            <person name="Calteau A."/>
            <person name="Vallenet D."/>
            <person name="Casiot C."/>
            <person name="Chane-Woon-Ming B."/>
            <person name="Giloteaux L."/>
            <person name="Barakat M."/>
            <person name="Bonnefoy V."/>
            <person name="Bruneel O."/>
            <person name="Chandler M."/>
            <person name="Cleiss J."/>
            <person name="Duran R."/>
            <person name="Elbaz-Poulichet F."/>
            <person name="Fonknechten N."/>
            <person name="Lauga B."/>
            <person name="Mornico D."/>
            <person name="Ortet P."/>
            <person name="Schaeffer C."/>
            <person name="Siguier P."/>
            <person name="Alexander Thil Smith A."/>
            <person name="Van Dorsselaer A."/>
            <person name="Weissenbach J."/>
            <person name="Medigue C."/>
            <person name="Le Paslier D."/>
        </authorList>
    </citation>
    <scope>NUCLEOTIDE SEQUENCE</scope>
</reference>
<gene>
    <name evidence="1" type="ORF">CARN2_3830</name>
</gene>
<dbReference type="EMBL" id="CABM01000051">
    <property type="protein sequence ID" value="CBH98353.1"/>
    <property type="molecule type" value="Genomic_DNA"/>
</dbReference>
<comment type="caution">
    <text evidence="1">The sequence shown here is derived from an EMBL/GenBank/DDBJ whole genome shotgun (WGS) entry which is preliminary data.</text>
</comment>
<proteinExistence type="predicted"/>
<sequence length="271" mass="29765">MEAGMSAPHTGIWPEPVVTALAWILANRLPGASLSDLDVIRLRLDLDDGSKAEFSDHGGRGEVRVHRLRDDLEVWQTGPAPGKRHSGRFAVAQPCEPGAAFLATYEVRDHRVDEEAVVGEAIHRARVEIQDAAARLDRFLATKTGRLGEATIHAIDRMANALIQFLERAKAHQTQYRGLSNADFDHYLFPQPELAQMDDARLLERLRGLLPVANDQVDGTDPGAGPRIDDAVTGLLDVGLVQAAAAGHGTSPCYFVMYYIPRNYILFKART</sequence>
<evidence type="ECO:0000313" key="1">
    <source>
        <dbReference type="EMBL" id="CBH98353.1"/>
    </source>
</evidence>
<dbReference type="AlphaFoldDB" id="E6PTU6"/>
<accession>E6PTU6</accession>